<dbReference type="Pfam" id="PF12089">
    <property type="entry name" value="DUF3566"/>
    <property type="match status" value="1"/>
</dbReference>
<feature type="region of interest" description="Disordered" evidence="1">
    <location>
        <begin position="1"/>
        <end position="97"/>
    </location>
</feature>
<dbReference type="EMBL" id="CP063169">
    <property type="protein sequence ID" value="QOR70765.1"/>
    <property type="molecule type" value="Genomic_DNA"/>
</dbReference>
<dbReference type="AlphaFoldDB" id="A0A7M1STD6"/>
<evidence type="ECO:0000313" key="5">
    <source>
        <dbReference type="Proteomes" id="UP000593758"/>
    </source>
</evidence>
<dbReference type="RefSeq" id="WP_193497439.1">
    <property type="nucleotide sequence ID" value="NZ_CP063169.1"/>
</dbReference>
<evidence type="ECO:0000256" key="1">
    <source>
        <dbReference type="SAM" id="MobiDB-lite"/>
    </source>
</evidence>
<keyword evidence="2" id="KW-1133">Transmembrane helix</keyword>
<dbReference type="KEGG" id="halt:IM660_00040"/>
<protein>
    <submittedName>
        <fullName evidence="4">DUF3566 domain-containing protein</fullName>
    </submittedName>
</protein>
<evidence type="ECO:0000259" key="3">
    <source>
        <dbReference type="Pfam" id="PF12089"/>
    </source>
</evidence>
<keyword evidence="2" id="KW-0812">Transmembrane</keyword>
<reference evidence="4 5" key="1">
    <citation type="submission" date="2020-10" db="EMBL/GenBank/DDBJ databases">
        <title>Haloactinobacterium sp. RN3S43, a bacterium isolated from saline soil.</title>
        <authorList>
            <person name="Sun J.-Q."/>
        </authorList>
    </citation>
    <scope>NUCLEOTIDE SEQUENCE [LARGE SCALE GENOMIC DNA]</scope>
    <source>
        <strain evidence="4 5">RN3S43</strain>
    </source>
</reference>
<sequence>MSEQTPRPTTPPVRTSTKTFQPGERRAPSVQPSRVDMPTQQQPATVPPAGGQSQPQPAQSQQPSQGRQQHGARQGDSSATPGRAAGAASASESKVDSGPRRVRLAISRVDPWSVMKLSFLLSIAIGIGIVVATAVVWGVLNSMGVFSQVQSLIDEVGAMAQFGGLLEYVEFSRVISVATVIAIVDVILLTALATLGAFIYNLVAAMVGGLHLTLTDD</sequence>
<keyword evidence="2" id="KW-0472">Membrane</keyword>
<gene>
    <name evidence="4" type="ORF">IM660_00040</name>
</gene>
<feature type="transmembrane region" description="Helical" evidence="2">
    <location>
        <begin position="117"/>
        <end position="140"/>
    </location>
</feature>
<dbReference type="InterPro" id="IPR021949">
    <property type="entry name" value="DUF3566_TM"/>
</dbReference>
<keyword evidence="5" id="KW-1185">Reference proteome</keyword>
<evidence type="ECO:0000313" key="4">
    <source>
        <dbReference type="EMBL" id="QOR70765.1"/>
    </source>
</evidence>
<name>A0A7M1STD6_9MICO</name>
<feature type="domain" description="DUF3566" evidence="3">
    <location>
        <begin position="99"/>
        <end position="216"/>
    </location>
</feature>
<accession>A0A7M1STD6</accession>
<evidence type="ECO:0000256" key="2">
    <source>
        <dbReference type="SAM" id="Phobius"/>
    </source>
</evidence>
<proteinExistence type="predicted"/>
<dbReference type="Proteomes" id="UP000593758">
    <property type="component" value="Chromosome"/>
</dbReference>
<feature type="compositionally biased region" description="Low complexity" evidence="1">
    <location>
        <begin position="38"/>
        <end position="69"/>
    </location>
</feature>
<feature type="compositionally biased region" description="Low complexity" evidence="1">
    <location>
        <begin position="77"/>
        <end position="92"/>
    </location>
</feature>
<organism evidence="4 5">
    <name type="scientific">Ruania alkalisoli</name>
    <dbReference type="NCBI Taxonomy" id="2779775"/>
    <lineage>
        <taxon>Bacteria</taxon>
        <taxon>Bacillati</taxon>
        <taxon>Actinomycetota</taxon>
        <taxon>Actinomycetes</taxon>
        <taxon>Micrococcales</taxon>
        <taxon>Ruaniaceae</taxon>
        <taxon>Ruania</taxon>
    </lineage>
</organism>
<feature type="transmembrane region" description="Helical" evidence="2">
    <location>
        <begin position="174"/>
        <end position="203"/>
    </location>
</feature>